<dbReference type="InterPro" id="IPR015854">
    <property type="entry name" value="ABC_transpr_LolD-like"/>
</dbReference>
<dbReference type="Pfam" id="PF00005">
    <property type="entry name" value="ABC_tran"/>
    <property type="match status" value="1"/>
</dbReference>
<feature type="domain" description="ABC transporter" evidence="4">
    <location>
        <begin position="7"/>
        <end position="239"/>
    </location>
</feature>
<comment type="caution">
    <text evidence="5">The sequence shown here is derived from an EMBL/GenBank/DDBJ whole genome shotgun (WGS) entry which is preliminary data.</text>
</comment>
<dbReference type="PROSITE" id="PS50893">
    <property type="entry name" value="ABC_TRANSPORTER_2"/>
    <property type="match status" value="1"/>
</dbReference>
<keyword evidence="6" id="KW-1185">Reference proteome</keyword>
<evidence type="ECO:0000256" key="2">
    <source>
        <dbReference type="ARBA" id="ARBA00022741"/>
    </source>
</evidence>
<accession>A0ABU6J9D2</accession>
<dbReference type="InterPro" id="IPR027417">
    <property type="entry name" value="P-loop_NTPase"/>
</dbReference>
<proteinExistence type="predicted"/>
<evidence type="ECO:0000256" key="1">
    <source>
        <dbReference type="ARBA" id="ARBA00022475"/>
    </source>
</evidence>
<evidence type="ECO:0000256" key="3">
    <source>
        <dbReference type="ARBA" id="ARBA00022840"/>
    </source>
</evidence>
<sequence length="239" mass="25910">MSDQPVVAVERLRFQWRGATAPCLDVDSLHLLPGERVFLHGPSGSGKSTLLGLLGGVLLPKSGSVRLLDTDLAALSGRARDRFRVDHVGFIFQQFNLIAHLPVLDNVLLPCRFSQRRHARAARERGVKDEARRLLDALGLGASVLDKPVTQLSVGQQQRVAAARALIGQPEILIADEPTSALDAERQADFLQLLLQEAAAGGATILFVSHDRRLAAHFSRELALAEVNRASTQRAEDAA</sequence>
<keyword evidence="2" id="KW-0547">Nucleotide-binding</keyword>
<protein>
    <submittedName>
        <fullName evidence="5">ATP-binding cassette domain-containing protein</fullName>
    </submittedName>
</protein>
<keyword evidence="1" id="KW-1003">Cell membrane</keyword>
<evidence type="ECO:0000259" key="4">
    <source>
        <dbReference type="PROSITE" id="PS50893"/>
    </source>
</evidence>
<dbReference type="SUPFAM" id="SSF52540">
    <property type="entry name" value="P-loop containing nucleoside triphosphate hydrolases"/>
    <property type="match status" value="1"/>
</dbReference>
<name>A0ABU6J9D2_9BURK</name>
<keyword evidence="3 5" id="KW-0067">ATP-binding</keyword>
<dbReference type="PANTHER" id="PTHR24220">
    <property type="entry name" value="IMPORT ATP-BINDING PROTEIN"/>
    <property type="match status" value="1"/>
</dbReference>
<evidence type="ECO:0000313" key="5">
    <source>
        <dbReference type="EMBL" id="MEC4719789.1"/>
    </source>
</evidence>
<dbReference type="EMBL" id="JAWIIV010000008">
    <property type="protein sequence ID" value="MEC4719789.1"/>
    <property type="molecule type" value="Genomic_DNA"/>
</dbReference>
<dbReference type="InterPro" id="IPR003593">
    <property type="entry name" value="AAA+_ATPase"/>
</dbReference>
<dbReference type="SMART" id="SM00382">
    <property type="entry name" value="AAA"/>
    <property type="match status" value="1"/>
</dbReference>
<gene>
    <name evidence="5" type="ORF">RY831_11565</name>
</gene>
<dbReference type="Proteomes" id="UP001352263">
    <property type="component" value="Unassembled WGS sequence"/>
</dbReference>
<reference evidence="5 6" key="1">
    <citation type="submission" date="2023-10" db="EMBL/GenBank/DDBJ databases">
        <title>Noviherbaspirillum sp. CPCC 100848 genome assembly.</title>
        <authorList>
            <person name="Li X.Y."/>
            <person name="Fang X.M."/>
        </authorList>
    </citation>
    <scope>NUCLEOTIDE SEQUENCE [LARGE SCALE GENOMIC DNA]</scope>
    <source>
        <strain evidence="5 6">CPCC 100848</strain>
    </source>
</reference>
<keyword evidence="1" id="KW-0472">Membrane</keyword>
<dbReference type="InterPro" id="IPR003439">
    <property type="entry name" value="ABC_transporter-like_ATP-bd"/>
</dbReference>
<dbReference type="PANTHER" id="PTHR24220:SF611">
    <property type="entry name" value="ATP-BINDING COMPONENT OF ABC TRANSPORTER-RELATED"/>
    <property type="match status" value="1"/>
</dbReference>
<dbReference type="Gene3D" id="3.40.50.300">
    <property type="entry name" value="P-loop containing nucleotide triphosphate hydrolases"/>
    <property type="match status" value="1"/>
</dbReference>
<organism evidence="5 6">
    <name type="scientific">Noviherbaspirillum album</name>
    <dbReference type="NCBI Taxonomy" id="3080276"/>
    <lineage>
        <taxon>Bacteria</taxon>
        <taxon>Pseudomonadati</taxon>
        <taxon>Pseudomonadota</taxon>
        <taxon>Betaproteobacteria</taxon>
        <taxon>Burkholderiales</taxon>
        <taxon>Oxalobacteraceae</taxon>
        <taxon>Noviherbaspirillum</taxon>
    </lineage>
</organism>
<dbReference type="GO" id="GO:0005524">
    <property type="term" value="F:ATP binding"/>
    <property type="evidence" value="ECO:0007669"/>
    <property type="project" value="UniProtKB-KW"/>
</dbReference>
<dbReference type="RefSeq" id="WP_326506503.1">
    <property type="nucleotide sequence ID" value="NZ_JAWIIV010000008.1"/>
</dbReference>
<evidence type="ECO:0000313" key="6">
    <source>
        <dbReference type="Proteomes" id="UP001352263"/>
    </source>
</evidence>